<organism evidence="2 3">
    <name type="scientific">Clupea harengus</name>
    <name type="common">Atlantic herring</name>
    <dbReference type="NCBI Taxonomy" id="7950"/>
    <lineage>
        <taxon>Eukaryota</taxon>
        <taxon>Metazoa</taxon>
        <taxon>Chordata</taxon>
        <taxon>Craniata</taxon>
        <taxon>Vertebrata</taxon>
        <taxon>Euteleostomi</taxon>
        <taxon>Actinopterygii</taxon>
        <taxon>Neopterygii</taxon>
        <taxon>Teleostei</taxon>
        <taxon>Clupei</taxon>
        <taxon>Clupeiformes</taxon>
        <taxon>Clupeoidei</taxon>
        <taxon>Clupeidae</taxon>
        <taxon>Clupea</taxon>
    </lineage>
</organism>
<dbReference type="InterPro" id="IPR043136">
    <property type="entry name" value="B30.2/SPRY_sf"/>
</dbReference>
<dbReference type="GeneID" id="105912981"/>
<keyword evidence="1" id="KW-0175">Coiled coil</keyword>
<dbReference type="Proteomes" id="UP000515152">
    <property type="component" value="Chromosome 11"/>
</dbReference>
<evidence type="ECO:0000313" key="2">
    <source>
        <dbReference type="Proteomes" id="UP000515152"/>
    </source>
</evidence>
<keyword evidence="2" id="KW-1185">Reference proteome</keyword>
<dbReference type="SUPFAM" id="SSF57845">
    <property type="entry name" value="B-box zinc-binding domain"/>
    <property type="match status" value="1"/>
</dbReference>
<dbReference type="RefSeq" id="XP_012697447.2">
    <property type="nucleotide sequence ID" value="XM_012841993.2"/>
</dbReference>
<protein>
    <submittedName>
        <fullName evidence="3">Zinc-binding protein A33-like</fullName>
    </submittedName>
</protein>
<dbReference type="KEGG" id="char:105912981"/>
<gene>
    <name evidence="3" type="primary">LOC105912981</name>
</gene>
<dbReference type="Gene3D" id="3.30.160.60">
    <property type="entry name" value="Classic Zinc Finger"/>
    <property type="match status" value="1"/>
</dbReference>
<dbReference type="Gene3D" id="2.60.120.920">
    <property type="match status" value="1"/>
</dbReference>
<dbReference type="OrthoDB" id="654191at2759"/>
<evidence type="ECO:0000313" key="3">
    <source>
        <dbReference type="RefSeq" id="XP_012697447.2"/>
    </source>
</evidence>
<name>A0A6P3WFF6_CLUHA</name>
<sequence>MERWPWVCVTDQKLLCKEQDKHQGHTFKPVKDAAEKNKGKLRKALGDLVKENPAFDVLIQDQFAEIAKSEERSDVLQAQVSSQFEVLHQFLRKREEEIQRELEEKRKRSVSAMQRNLFDIQGKAADGQDKEVILWSALEIPRPDLFLQWWHDKGIPVTGRLNWFESEVKNLVVTPCSVSMGPYESHLLFFVWREMLQTIKPGLERLSIKDPGDFNLMVSPEGHSIRQADRIAIKNRKPSASTIQTFKTGRHWRTGESELSGTQDLPRRIGLYLDCEKQQVSFYNADTM</sequence>
<feature type="coiled-coil region" evidence="1">
    <location>
        <begin position="88"/>
        <end position="115"/>
    </location>
</feature>
<proteinExistence type="predicted"/>
<evidence type="ECO:0000256" key="1">
    <source>
        <dbReference type="SAM" id="Coils"/>
    </source>
</evidence>
<reference evidence="3" key="1">
    <citation type="submission" date="2025-08" db="UniProtKB">
        <authorList>
            <consortium name="RefSeq"/>
        </authorList>
    </citation>
    <scope>IDENTIFICATION</scope>
</reference>
<dbReference type="InterPro" id="IPR050143">
    <property type="entry name" value="TRIM/RBCC"/>
</dbReference>
<dbReference type="AlphaFoldDB" id="A0A6P3WFF6"/>
<accession>A0A6P3WFF6</accession>
<dbReference type="PANTHER" id="PTHR24103">
    <property type="entry name" value="E3 UBIQUITIN-PROTEIN LIGASE TRIM"/>
    <property type="match status" value="1"/>
</dbReference>